<dbReference type="Gene3D" id="3.40.50.300">
    <property type="entry name" value="P-loop containing nucleotide triphosphate hydrolases"/>
    <property type="match status" value="1"/>
</dbReference>
<accession>A0A163IQ95</accession>
<dbReference type="EMBL" id="LT549931">
    <property type="protein sequence ID" value="SAL94784.1"/>
    <property type="molecule type" value="Genomic_DNA"/>
</dbReference>
<dbReference type="PANTHER" id="PTHR10887">
    <property type="entry name" value="DNA2/NAM7 HELICASE FAMILY"/>
    <property type="match status" value="1"/>
</dbReference>
<dbReference type="GO" id="GO:0031048">
    <property type="term" value="P:regulatory ncRNA-mediated heterochromatin formation"/>
    <property type="evidence" value="ECO:0007669"/>
    <property type="project" value="TreeGrafter"/>
</dbReference>
<protein>
    <recommendedName>
        <fullName evidence="1">DNA2/NAM7 helicase helicase domain-containing protein</fullName>
    </recommendedName>
</protein>
<dbReference type="OrthoDB" id="2352992at2759"/>
<proteinExistence type="predicted"/>
<dbReference type="PANTHER" id="PTHR10887:SF341">
    <property type="entry name" value="NFX1-TYPE ZINC FINGER-CONTAINING PROTEIN 1"/>
    <property type="match status" value="1"/>
</dbReference>
<dbReference type="InterPro" id="IPR027417">
    <property type="entry name" value="P-loop_NTPase"/>
</dbReference>
<feature type="domain" description="DNA2/NAM7 helicase helicase" evidence="1">
    <location>
        <begin position="235"/>
        <end position="314"/>
    </location>
</feature>
<evidence type="ECO:0000313" key="3">
    <source>
        <dbReference type="Proteomes" id="UP000078561"/>
    </source>
</evidence>
<dbReference type="InParanoid" id="A0A163IQ95"/>
<dbReference type="GO" id="GO:0031380">
    <property type="term" value="C:nuclear RNA-directed RNA polymerase complex"/>
    <property type="evidence" value="ECO:0007669"/>
    <property type="project" value="TreeGrafter"/>
</dbReference>
<dbReference type="AlphaFoldDB" id="A0A163IQ95"/>
<dbReference type="GO" id="GO:0004386">
    <property type="term" value="F:helicase activity"/>
    <property type="evidence" value="ECO:0007669"/>
    <property type="project" value="InterPro"/>
</dbReference>
<organism evidence="2">
    <name type="scientific">Absidia glauca</name>
    <name type="common">Pin mould</name>
    <dbReference type="NCBI Taxonomy" id="4829"/>
    <lineage>
        <taxon>Eukaryota</taxon>
        <taxon>Fungi</taxon>
        <taxon>Fungi incertae sedis</taxon>
        <taxon>Mucoromycota</taxon>
        <taxon>Mucoromycotina</taxon>
        <taxon>Mucoromycetes</taxon>
        <taxon>Mucorales</taxon>
        <taxon>Cunninghamellaceae</taxon>
        <taxon>Absidia</taxon>
    </lineage>
</organism>
<sequence length="324" mass="36832">MLLPHIHGDSGHSSLIQNTPVIPISDDILYPQTNVNESEDYGERRLMYPHVPINCVNVDLTDVWSWFHTREIQILCYAYQSVDHYLATHFELMRQDSLIPLQKAVQSYRSSGQKPSSTLFEDQPDPATTAYTGTRDFRLYERVQLNALIEATDGYFEASRHILTIIKKIEAEKLPFKSYLVDMDKDVRMPYYASFKRYFDLDTSSKTKKMGNNKRIDIMGSWPAYDIGMYDIGTEKTQLDALQNILSKEVSIIQGPPGTGKTVICTKAMQVLLGNFDTSIGPNICICQTSNALDQFLEHILQFQDRIVRVGGGSKSELIKDAKI</sequence>
<dbReference type="Proteomes" id="UP000078561">
    <property type="component" value="Unassembled WGS sequence"/>
</dbReference>
<dbReference type="SUPFAM" id="SSF52540">
    <property type="entry name" value="P-loop containing nucleoside triphosphate hydrolases"/>
    <property type="match status" value="1"/>
</dbReference>
<dbReference type="Pfam" id="PF13086">
    <property type="entry name" value="AAA_11"/>
    <property type="match status" value="1"/>
</dbReference>
<keyword evidence="3" id="KW-1185">Reference proteome</keyword>
<name>A0A163IQ95_ABSGL</name>
<evidence type="ECO:0000259" key="1">
    <source>
        <dbReference type="Pfam" id="PF13086"/>
    </source>
</evidence>
<dbReference type="InterPro" id="IPR041677">
    <property type="entry name" value="DNA2/NAM7_AAA_11"/>
</dbReference>
<dbReference type="InterPro" id="IPR045055">
    <property type="entry name" value="DNA2/NAM7-like"/>
</dbReference>
<evidence type="ECO:0000313" key="2">
    <source>
        <dbReference type="EMBL" id="SAL94784.1"/>
    </source>
</evidence>
<reference evidence="2" key="1">
    <citation type="submission" date="2016-04" db="EMBL/GenBank/DDBJ databases">
        <authorList>
            <person name="Evans L.H."/>
            <person name="Alamgir A."/>
            <person name="Owens N."/>
            <person name="Weber N.D."/>
            <person name="Virtaneva K."/>
            <person name="Barbian K."/>
            <person name="Babar A."/>
            <person name="Rosenke K."/>
        </authorList>
    </citation>
    <scope>NUCLEOTIDE SEQUENCE [LARGE SCALE GENOMIC DNA]</scope>
    <source>
        <strain evidence="2">CBS 101.48</strain>
    </source>
</reference>
<gene>
    <name evidence="2" type="primary">ABSGL_00070.1 scaffold 129</name>
</gene>
<dbReference type="STRING" id="4829.A0A163IQ95"/>